<keyword evidence="2" id="KW-0067">ATP-binding</keyword>
<dbReference type="InterPro" id="IPR029016">
    <property type="entry name" value="GAF-like_dom_sf"/>
</dbReference>
<dbReference type="EMBL" id="JAUORK010000003">
    <property type="protein sequence ID" value="MDO6671081.1"/>
    <property type="molecule type" value="Genomic_DNA"/>
</dbReference>
<evidence type="ECO:0000313" key="8">
    <source>
        <dbReference type="Proteomes" id="UP001170481"/>
    </source>
</evidence>
<dbReference type="GO" id="GO:0005524">
    <property type="term" value="F:ATP binding"/>
    <property type="evidence" value="ECO:0007669"/>
    <property type="project" value="UniProtKB-KW"/>
</dbReference>
<proteinExistence type="predicted"/>
<dbReference type="SUPFAM" id="SSF46689">
    <property type="entry name" value="Homeodomain-like"/>
    <property type="match status" value="1"/>
</dbReference>
<dbReference type="FunFam" id="3.40.50.300:FF:000006">
    <property type="entry name" value="DNA-binding transcriptional regulator NtrC"/>
    <property type="match status" value="1"/>
</dbReference>
<accession>A0AAP4TY47</accession>
<dbReference type="Gene3D" id="3.40.50.300">
    <property type="entry name" value="P-loop containing nucleotide triphosphate hydrolases"/>
    <property type="match status" value="1"/>
</dbReference>
<dbReference type="Proteomes" id="UP001170481">
    <property type="component" value="Unassembled WGS sequence"/>
</dbReference>
<dbReference type="Pfam" id="PF02954">
    <property type="entry name" value="HTH_8"/>
    <property type="match status" value="1"/>
</dbReference>
<dbReference type="InterPro" id="IPR002197">
    <property type="entry name" value="HTH_Fis"/>
</dbReference>
<organism evidence="7 8">
    <name type="scientific">Cobetia amphilecti</name>
    <dbReference type="NCBI Taxonomy" id="1055104"/>
    <lineage>
        <taxon>Bacteria</taxon>
        <taxon>Pseudomonadati</taxon>
        <taxon>Pseudomonadota</taxon>
        <taxon>Gammaproteobacteria</taxon>
        <taxon>Oceanospirillales</taxon>
        <taxon>Halomonadaceae</taxon>
        <taxon>Cobetia</taxon>
    </lineage>
</organism>
<keyword evidence="4" id="KW-0804">Transcription</keyword>
<dbReference type="SMART" id="SM00382">
    <property type="entry name" value="AAA"/>
    <property type="match status" value="1"/>
</dbReference>
<dbReference type="InterPro" id="IPR027417">
    <property type="entry name" value="P-loop_NTPase"/>
</dbReference>
<dbReference type="InterPro" id="IPR058031">
    <property type="entry name" value="AAA_lid_NorR"/>
</dbReference>
<sequence>MPLPHAAKHSARHAAHHSAKHPAHHAEDQALDRGAASATPAATLPSSFPSTLPPSTLRCPPEELVWRQRQAASLMATVASAVAGHTLNLLDHWQACLVLTDRDGVVLASYGHQQLLGNDAALLHPGARWREESLGHNAIAETLNAPRANRLARIALEAHDAECLKGLASASAALLAPASWSASRGLAPGACEGCLGLICDPYRVRQYSLGMLGVLADDIEQRRLGEAHGHDHHLLRLHLNRSQLDSPSAALLAITPQGQVAAASRRGLQLLAAHLELTPASENAANASNSTAHAADSDSCATRDDIHLLLGQPLARWQLDWAPLAQLAEAQCVTLTQHPRFTGYTLCAAPPRPRVVPRAPAKHPESQPPAETAARETACHPSLARLHHGDAGWARVCELLTRLVNARLPLLLQGETGVGKEEVVKALHQASHRAHQPLVAINCAALPDELVEAELFGYRRGAFTGADPAGREGRLLEANGGRLFLDEIGDMPLHVQARLLRVLQEREVTPLGGGKPQRVDFELVAATHQPLSELVKAGRFRADLYYRLCGASIALPPLRERHDIAGLSRALLTRLCREQQRELPRLTPAFLDRLTQHDWPGNVRELDNVLRLALALCDGPTLEPCHVMLAGDCLASQGDCPASEGQIARQPSQTSGQPSLHDLSSAEELQSALDSLGGNVSRLARELGISRTTLYKRLGAA</sequence>
<dbReference type="Pfam" id="PF25601">
    <property type="entry name" value="AAA_lid_14"/>
    <property type="match status" value="1"/>
</dbReference>
<dbReference type="SUPFAM" id="SSF52540">
    <property type="entry name" value="P-loop containing nucleoside triphosphate hydrolases"/>
    <property type="match status" value="1"/>
</dbReference>
<dbReference type="InterPro" id="IPR025944">
    <property type="entry name" value="Sigma_54_int_dom_CS"/>
</dbReference>
<name>A0AAP4TY47_9GAMM</name>
<keyword evidence="1" id="KW-0547">Nucleotide-binding</keyword>
<dbReference type="PROSITE" id="PS50045">
    <property type="entry name" value="SIGMA54_INTERACT_4"/>
    <property type="match status" value="1"/>
</dbReference>
<feature type="compositionally biased region" description="Basic residues" evidence="5">
    <location>
        <begin position="1"/>
        <end position="23"/>
    </location>
</feature>
<evidence type="ECO:0000313" key="7">
    <source>
        <dbReference type="EMBL" id="MDO6671081.1"/>
    </source>
</evidence>
<keyword evidence="3" id="KW-0805">Transcription regulation</keyword>
<feature type="domain" description="Sigma-54 factor interaction" evidence="6">
    <location>
        <begin position="395"/>
        <end position="615"/>
    </location>
</feature>
<evidence type="ECO:0000256" key="2">
    <source>
        <dbReference type="ARBA" id="ARBA00022840"/>
    </source>
</evidence>
<dbReference type="InterPro" id="IPR009057">
    <property type="entry name" value="Homeodomain-like_sf"/>
</dbReference>
<gene>
    <name evidence="7" type="ORF">Q4535_03015</name>
</gene>
<dbReference type="GO" id="GO:0043565">
    <property type="term" value="F:sequence-specific DNA binding"/>
    <property type="evidence" value="ECO:0007669"/>
    <property type="project" value="InterPro"/>
</dbReference>
<dbReference type="InterPro" id="IPR025662">
    <property type="entry name" value="Sigma_54_int_dom_ATP-bd_1"/>
</dbReference>
<evidence type="ECO:0000256" key="1">
    <source>
        <dbReference type="ARBA" id="ARBA00022741"/>
    </source>
</evidence>
<dbReference type="AlphaFoldDB" id="A0AAP4TY47"/>
<dbReference type="InterPro" id="IPR003593">
    <property type="entry name" value="AAA+_ATPase"/>
</dbReference>
<comment type="caution">
    <text evidence="7">The sequence shown here is derived from an EMBL/GenBank/DDBJ whole genome shotgun (WGS) entry which is preliminary data.</text>
</comment>
<dbReference type="Gene3D" id="3.30.450.40">
    <property type="match status" value="1"/>
</dbReference>
<dbReference type="PRINTS" id="PR01590">
    <property type="entry name" value="HTHFIS"/>
</dbReference>
<evidence type="ECO:0000256" key="3">
    <source>
        <dbReference type="ARBA" id="ARBA00023015"/>
    </source>
</evidence>
<dbReference type="PROSITE" id="PS00688">
    <property type="entry name" value="SIGMA54_INTERACT_3"/>
    <property type="match status" value="1"/>
</dbReference>
<reference evidence="7" key="1">
    <citation type="submission" date="2023-07" db="EMBL/GenBank/DDBJ databases">
        <title>Genome content predicts the carbon catabolic preferences of heterotrophic bacteria.</title>
        <authorList>
            <person name="Gralka M."/>
        </authorList>
    </citation>
    <scope>NUCLEOTIDE SEQUENCE</scope>
    <source>
        <strain evidence="7">C2R13</strain>
    </source>
</reference>
<feature type="compositionally biased region" description="Low complexity" evidence="5">
    <location>
        <begin position="35"/>
        <end position="55"/>
    </location>
</feature>
<dbReference type="GO" id="GO:0006355">
    <property type="term" value="P:regulation of DNA-templated transcription"/>
    <property type="evidence" value="ECO:0007669"/>
    <property type="project" value="InterPro"/>
</dbReference>
<dbReference type="Pfam" id="PF00158">
    <property type="entry name" value="Sigma54_activat"/>
    <property type="match status" value="1"/>
</dbReference>
<dbReference type="PANTHER" id="PTHR32071:SF77">
    <property type="entry name" value="TRANSCRIPTIONAL REGULATORY PROTEIN"/>
    <property type="match status" value="1"/>
</dbReference>
<feature type="region of interest" description="Disordered" evidence="5">
    <location>
        <begin position="1"/>
        <end position="55"/>
    </location>
</feature>
<protein>
    <submittedName>
        <fullName evidence="7">Sigma 54-interacting transcriptional regulator</fullName>
    </submittedName>
</protein>
<dbReference type="PROSITE" id="PS00675">
    <property type="entry name" value="SIGMA54_INTERACT_1"/>
    <property type="match status" value="1"/>
</dbReference>
<dbReference type="Gene3D" id="1.10.10.60">
    <property type="entry name" value="Homeodomain-like"/>
    <property type="match status" value="1"/>
</dbReference>
<dbReference type="InterPro" id="IPR002078">
    <property type="entry name" value="Sigma_54_int"/>
</dbReference>
<evidence type="ECO:0000259" key="6">
    <source>
        <dbReference type="PROSITE" id="PS50045"/>
    </source>
</evidence>
<dbReference type="Gene3D" id="1.10.8.60">
    <property type="match status" value="1"/>
</dbReference>
<evidence type="ECO:0000256" key="5">
    <source>
        <dbReference type="SAM" id="MobiDB-lite"/>
    </source>
</evidence>
<dbReference type="PANTHER" id="PTHR32071">
    <property type="entry name" value="TRANSCRIPTIONAL REGULATORY PROTEIN"/>
    <property type="match status" value="1"/>
</dbReference>
<dbReference type="RefSeq" id="WP_303592884.1">
    <property type="nucleotide sequence ID" value="NZ_JAUORK010000003.1"/>
</dbReference>
<dbReference type="CDD" id="cd00009">
    <property type="entry name" value="AAA"/>
    <property type="match status" value="1"/>
</dbReference>
<evidence type="ECO:0000256" key="4">
    <source>
        <dbReference type="ARBA" id="ARBA00023163"/>
    </source>
</evidence>